<reference evidence="1 2" key="1">
    <citation type="submission" date="2020-08" db="EMBL/GenBank/DDBJ databases">
        <title>Genomic Encyclopedia of Type Strains, Phase IV (KMG-V): Genome sequencing to study the core and pangenomes of soil and plant-associated prokaryotes.</title>
        <authorList>
            <person name="Whitman W."/>
        </authorList>
    </citation>
    <scope>NUCLEOTIDE SEQUENCE [LARGE SCALE GENOMIC DNA]</scope>
    <source>
        <strain evidence="1 2">M8UP14</strain>
    </source>
</reference>
<comment type="caution">
    <text evidence="1">The sequence shown here is derived from an EMBL/GenBank/DDBJ whole genome shotgun (WGS) entry which is preliminary data.</text>
</comment>
<dbReference type="Gene3D" id="3.90.660.50">
    <property type="match status" value="1"/>
</dbReference>
<gene>
    <name evidence="1" type="ORF">HDF16_003369</name>
</gene>
<dbReference type="PANTHER" id="PTHR10668:SF105">
    <property type="entry name" value="DEHYDROGENASE-RELATED"/>
    <property type="match status" value="1"/>
</dbReference>
<evidence type="ECO:0000313" key="2">
    <source>
        <dbReference type="Proteomes" id="UP000540989"/>
    </source>
</evidence>
<dbReference type="AlphaFoldDB" id="A0A7W8E5X8"/>
<dbReference type="SUPFAM" id="SSF51905">
    <property type="entry name" value="FAD/NAD(P)-binding domain"/>
    <property type="match status" value="1"/>
</dbReference>
<dbReference type="InterPro" id="IPR036188">
    <property type="entry name" value="FAD/NAD-bd_sf"/>
</dbReference>
<dbReference type="Gene3D" id="3.50.50.60">
    <property type="entry name" value="FAD/NAD(P)-binding domain"/>
    <property type="match status" value="2"/>
</dbReference>
<evidence type="ECO:0000313" key="1">
    <source>
        <dbReference type="EMBL" id="MBB5058655.1"/>
    </source>
</evidence>
<organism evidence="1 2">
    <name type="scientific">Granulicella aggregans</name>
    <dbReference type="NCBI Taxonomy" id="474949"/>
    <lineage>
        <taxon>Bacteria</taxon>
        <taxon>Pseudomonadati</taxon>
        <taxon>Acidobacteriota</taxon>
        <taxon>Terriglobia</taxon>
        <taxon>Terriglobales</taxon>
        <taxon>Acidobacteriaceae</taxon>
        <taxon>Granulicella</taxon>
    </lineage>
</organism>
<dbReference type="Proteomes" id="UP000540989">
    <property type="component" value="Unassembled WGS sequence"/>
</dbReference>
<dbReference type="EMBL" id="JACHIP010000004">
    <property type="protein sequence ID" value="MBB5058655.1"/>
    <property type="molecule type" value="Genomic_DNA"/>
</dbReference>
<accession>A0A7W8E5X8</accession>
<keyword evidence="2" id="KW-1185">Reference proteome</keyword>
<sequence>MAKATIIGAGPNGLSAAITMAQAGIETTLLEAGSTPGGAARTAEITLPGFRHDLGSSVYPMGAASPFFNSLPLHRHGHRWVEPPAPLAHPLDDGTAIMLEHDLASTCSGLGNASDAAAYKSLIKPLVNDWPALCTEILGPVVHIPRSPLLLARFGIYAMLPATTLARSAFKGERARALFAGMAAHTVLPLTSPLSSAVGLVLAAAGHTTGWPIAEGGAQTLTDALAEHLESLGGSIHLNRKISALEDIDPTDVILCDISPRQLLTISGDAMPASYRRRLESYRYGPGAYKIDWALSDPIPWTAKDCSRAATVHVGGTLEEMIASEAAPWTSDRDLEKPFVLLVQPSLFDHSRAPAGKHTAWGYCHVRNGSTASYFEAIEAQVERFAPGFRDCILARTITTPSNFEAWNANLIGGDLSGGAMTAKQMLFRPTPSLYCTGLPKVFLCSASTPPGGGVHGMCGHLAAKRAIEKLKLA</sequence>
<name>A0A7W8E5X8_9BACT</name>
<protein>
    <submittedName>
        <fullName evidence="1">Phytoene dehydrogenase-like protein</fullName>
    </submittedName>
</protein>
<proteinExistence type="predicted"/>
<dbReference type="Pfam" id="PF13450">
    <property type="entry name" value="NAD_binding_8"/>
    <property type="match status" value="1"/>
</dbReference>
<dbReference type="PANTHER" id="PTHR10668">
    <property type="entry name" value="PHYTOENE DEHYDROGENASE"/>
    <property type="match status" value="1"/>
</dbReference>